<dbReference type="InterPro" id="IPR029033">
    <property type="entry name" value="His_PPase_superfam"/>
</dbReference>
<evidence type="ECO:0000256" key="1">
    <source>
        <dbReference type="ARBA" id="ARBA00000380"/>
    </source>
</evidence>
<accession>A0A7S1C1Z3</accession>
<feature type="region of interest" description="Disordered" evidence="8">
    <location>
        <begin position="59"/>
        <end position="78"/>
    </location>
</feature>
<dbReference type="SUPFAM" id="SSF53254">
    <property type="entry name" value="Phosphoglycerate mutase-like"/>
    <property type="match status" value="2"/>
</dbReference>
<evidence type="ECO:0000256" key="4">
    <source>
        <dbReference type="ARBA" id="ARBA00023152"/>
    </source>
</evidence>
<organism evidence="9">
    <name type="scientific">Corethron hystrix</name>
    <dbReference type="NCBI Taxonomy" id="216773"/>
    <lineage>
        <taxon>Eukaryota</taxon>
        <taxon>Sar</taxon>
        <taxon>Stramenopiles</taxon>
        <taxon>Ochrophyta</taxon>
        <taxon>Bacillariophyta</taxon>
        <taxon>Coscinodiscophyceae</taxon>
        <taxon>Corethrophycidae</taxon>
        <taxon>Corethrales</taxon>
        <taxon>Corethraceae</taxon>
        <taxon>Corethron</taxon>
    </lineage>
</organism>
<dbReference type="GO" id="GO:0006096">
    <property type="term" value="P:glycolytic process"/>
    <property type="evidence" value="ECO:0007669"/>
    <property type="project" value="UniProtKB-KW"/>
</dbReference>
<keyword evidence="4" id="KW-0324">Glycolysis</keyword>
<evidence type="ECO:0000256" key="8">
    <source>
        <dbReference type="SAM" id="MobiDB-lite"/>
    </source>
</evidence>
<name>A0A7S1C1Z3_9STRA</name>
<evidence type="ECO:0000313" key="9">
    <source>
        <dbReference type="EMBL" id="CAD8903818.1"/>
    </source>
</evidence>
<feature type="binding site" evidence="6">
    <location>
        <begin position="224"/>
        <end position="225"/>
    </location>
    <ligand>
        <name>substrate</name>
    </ligand>
</feature>
<dbReference type="CDD" id="cd07067">
    <property type="entry name" value="HP_PGM_like"/>
    <property type="match status" value="2"/>
</dbReference>
<proteinExistence type="inferred from homology"/>
<feature type="binding site" evidence="6">
    <location>
        <position position="208"/>
    </location>
    <ligand>
        <name>substrate</name>
    </ligand>
</feature>
<protein>
    <recommendedName>
        <fullName evidence="3">phosphoglycerate mutase (2,3-diphosphoglycerate-dependent)</fullName>
        <ecNumber evidence="3">5.4.2.11</ecNumber>
    </recommendedName>
</protein>
<feature type="binding site" evidence="6">
    <location>
        <begin position="131"/>
        <end position="132"/>
    </location>
    <ligand>
        <name>substrate</name>
    </ligand>
</feature>
<keyword evidence="5" id="KW-0413">Isomerase</keyword>
<dbReference type="GO" id="GO:0004619">
    <property type="term" value="F:phosphoglycerate mutase activity"/>
    <property type="evidence" value="ECO:0007669"/>
    <property type="project" value="UniProtKB-EC"/>
</dbReference>
<dbReference type="PANTHER" id="PTHR11931">
    <property type="entry name" value="PHOSPHOGLYCERATE MUTASE"/>
    <property type="match status" value="1"/>
</dbReference>
<sequence>MDGSKVCLRLWFLLGVLPLRTTSFVAMGFVPSSLKLSSFPLDMATSGYDSDREYSTSLDRLKDRSRRQRQSVFEEQGGETLHRGNNLLRRLLLRPLRNLRRRVFPSGAPDPGTLILVRGGESEWSGNYTFTGWADPPLSRRGIAQCEHAGRLLLEGGYEPDIVYASRLKRAICSAWIITQEIGTCFLPIFKSWRLNERHYGSLTGLCKKRTAEELGREVVQSWRRSLKARPPPVERTDPFYPIHDRRYADLEEDQLPLTESLSDCMARTEPLLEYRILRDLRNGNDVLVCAHANTLRGLIKLIDDVSDEDITDVSMPTGIPFVYKFDKCMKPIQPPDESLTQIHTSGIFLEKPGLLKVALDQELEYDEKIPGLSDEAQVRTIDKGITTLEKSLLRLKEERKMTKNNGHSETESEEPPIHSNEDVRLVGDKNIEPDPEDFEEDVTWRKSSFSNNTISAVSGGMLLEVINNVDIKKDPVVVFIRHGRTPHNQLALFTGWEDPPLAPDGVRDAVAGGKLLKKHGFEFDVVYTSWLTRAIQTAHYVMEELDCHWLPLIKSWRLNERHYGALTGKSKKMIGNIYGEDRLKIWRRSYDVPPPDVSSYSRHYPGNDYRLEKYIKDMRYSLTETLFRSVQDGRFQMHRKFPKAESLKTCMDRSIPFYTEKIVPEAVAKGKRVLIASHENAIRGILMHLCDIPPENMNELHLPNGVPLVYNVRRRCITLLDDGTGRDPLQVYDFGSAAPFLFKPCELLDEDFEVQEGAIPTEKEETLLVASAGPTGSYLGSL</sequence>
<evidence type="ECO:0000256" key="7">
    <source>
        <dbReference type="PIRSR" id="PIRSR613078-3"/>
    </source>
</evidence>
<dbReference type="FunFam" id="3.40.50.1240:FF:000003">
    <property type="entry name" value="2,3-bisphosphoglycerate-dependent phosphoglycerate mutase"/>
    <property type="match status" value="2"/>
</dbReference>
<dbReference type="EC" id="5.4.2.11" evidence="3"/>
<dbReference type="NCBIfam" id="TIGR01258">
    <property type="entry name" value="pgm_1"/>
    <property type="match status" value="2"/>
</dbReference>
<feature type="binding site" evidence="6">
    <location>
        <begin position="197"/>
        <end position="200"/>
    </location>
    <ligand>
        <name>substrate</name>
    </ligand>
</feature>
<comment type="similarity">
    <text evidence="2">Belongs to the phosphoglycerate mutase family. BPG-dependent PGAM subfamily.</text>
</comment>
<dbReference type="InterPro" id="IPR013078">
    <property type="entry name" value="His_Pase_superF_clade-1"/>
</dbReference>
<evidence type="ECO:0000256" key="3">
    <source>
        <dbReference type="ARBA" id="ARBA00012028"/>
    </source>
</evidence>
<dbReference type="EMBL" id="HBFR01042452">
    <property type="protein sequence ID" value="CAD8903818.1"/>
    <property type="molecule type" value="Transcribed_RNA"/>
</dbReference>
<evidence type="ECO:0000256" key="5">
    <source>
        <dbReference type="ARBA" id="ARBA00023235"/>
    </source>
</evidence>
<reference evidence="9" key="1">
    <citation type="submission" date="2021-01" db="EMBL/GenBank/DDBJ databases">
        <authorList>
            <person name="Corre E."/>
            <person name="Pelletier E."/>
            <person name="Niang G."/>
            <person name="Scheremetjew M."/>
            <person name="Finn R."/>
            <person name="Kale V."/>
            <person name="Holt S."/>
            <person name="Cochrane G."/>
            <person name="Meng A."/>
            <person name="Brown T."/>
            <person name="Cohen L."/>
        </authorList>
    </citation>
    <scope>NUCLEOTIDE SEQUENCE</scope>
    <source>
        <strain evidence="9">308</strain>
    </source>
</reference>
<dbReference type="Pfam" id="PF00300">
    <property type="entry name" value="His_Phos_1"/>
    <property type="match status" value="3"/>
</dbReference>
<dbReference type="InterPro" id="IPR005952">
    <property type="entry name" value="Phosphogly_mut1"/>
</dbReference>
<evidence type="ECO:0000256" key="6">
    <source>
        <dbReference type="PIRSR" id="PIRSR613078-2"/>
    </source>
</evidence>
<dbReference type="AlphaFoldDB" id="A0A7S1C1Z3"/>
<comment type="catalytic activity">
    <reaction evidence="1">
        <text>(2R)-2-phosphoglycerate = (2R)-3-phosphoglycerate</text>
        <dbReference type="Rhea" id="RHEA:15901"/>
        <dbReference type="ChEBI" id="CHEBI:58272"/>
        <dbReference type="ChEBI" id="CHEBI:58289"/>
        <dbReference type="EC" id="5.4.2.11"/>
    </reaction>
</comment>
<feature type="region of interest" description="Disordered" evidence="8">
    <location>
        <begin position="398"/>
        <end position="424"/>
    </location>
</feature>
<dbReference type="SMART" id="SM00855">
    <property type="entry name" value="PGAM"/>
    <property type="match status" value="2"/>
</dbReference>
<dbReference type="Gene3D" id="3.40.50.1240">
    <property type="entry name" value="Phosphoglycerate mutase-like"/>
    <property type="match status" value="2"/>
</dbReference>
<dbReference type="HAMAP" id="MF_01039">
    <property type="entry name" value="PGAM_GpmA"/>
    <property type="match status" value="2"/>
</dbReference>
<feature type="site" description="Transition state stabilizer" evidence="7">
    <location>
        <position position="292"/>
    </location>
</feature>
<evidence type="ECO:0000256" key="2">
    <source>
        <dbReference type="ARBA" id="ARBA00006717"/>
    </source>
</evidence>
<gene>
    <name evidence="9" type="ORF">CHYS00102_LOCUS31038</name>
</gene>
<feature type="binding site" evidence="6">
    <location>
        <position position="170"/>
    </location>
    <ligand>
        <name>substrate</name>
    </ligand>
</feature>